<dbReference type="SUPFAM" id="SSF51735">
    <property type="entry name" value="NAD(P)-binding Rossmann-fold domains"/>
    <property type="match status" value="1"/>
</dbReference>
<dbReference type="Gene3D" id="3.40.50.720">
    <property type="entry name" value="NAD(P)-binding Rossmann-like Domain"/>
    <property type="match status" value="1"/>
</dbReference>
<dbReference type="PANTHER" id="PTHR48079:SF6">
    <property type="entry name" value="NAD(P)-BINDING DOMAIN-CONTAINING PROTEIN-RELATED"/>
    <property type="match status" value="1"/>
</dbReference>
<reference evidence="3" key="1">
    <citation type="submission" date="2024-04" db="EMBL/GenBank/DDBJ databases">
        <authorList>
            <person name="Shaw F."/>
            <person name="Minotto A."/>
        </authorList>
    </citation>
    <scope>NUCLEOTIDE SEQUENCE [LARGE SCALE GENOMIC DNA]</scope>
</reference>
<dbReference type="InterPro" id="IPR000534">
    <property type="entry name" value="Semialdehyde_DH_NAD-bd"/>
</dbReference>
<protein>
    <recommendedName>
        <fullName evidence="1">Semialdehyde dehydrogenase NAD-binding domain-containing protein</fullName>
    </recommendedName>
</protein>
<dbReference type="InterPro" id="IPR036291">
    <property type="entry name" value="NAD(P)-bd_dom_sf"/>
</dbReference>
<dbReference type="Proteomes" id="UP001497453">
    <property type="component" value="Chromosome 2"/>
</dbReference>
<dbReference type="InterPro" id="IPR051783">
    <property type="entry name" value="NAD(P)-dependent_oxidoreduct"/>
</dbReference>
<name>A0ABP1D800_9APHY</name>
<evidence type="ECO:0000259" key="1">
    <source>
        <dbReference type="SMART" id="SM00859"/>
    </source>
</evidence>
<proteinExistence type="predicted"/>
<keyword evidence="3" id="KW-1185">Reference proteome</keyword>
<organism evidence="2 3">
    <name type="scientific">Somion occarium</name>
    <dbReference type="NCBI Taxonomy" id="3059160"/>
    <lineage>
        <taxon>Eukaryota</taxon>
        <taxon>Fungi</taxon>
        <taxon>Dikarya</taxon>
        <taxon>Basidiomycota</taxon>
        <taxon>Agaricomycotina</taxon>
        <taxon>Agaricomycetes</taxon>
        <taxon>Polyporales</taxon>
        <taxon>Cerrenaceae</taxon>
        <taxon>Somion</taxon>
    </lineage>
</organism>
<dbReference type="SMART" id="SM00859">
    <property type="entry name" value="Semialdhyde_dh"/>
    <property type="match status" value="1"/>
</dbReference>
<gene>
    <name evidence="2" type="ORF">GFSPODELE1_LOCUS4265</name>
</gene>
<accession>A0ABP1D800</accession>
<dbReference type="InterPro" id="IPR008030">
    <property type="entry name" value="NmrA-like"/>
</dbReference>
<sequence length="372" mass="40194">MGQLLSRSTQSTAQIPILILGATGYIGGSVLSRLLAHPDVERFEITALVRSAEKAERLRELGVKTVIGSTDDAEKLETLASQAHIVFSMVDADDLAAIQTILRGLKKRHDTSSDIPILIHTSGAAVLGDQAKGLHDSDVIYDDTNFEQIEALPPSQPHHDVDIAIVEADKQGYLKSYIVVPSLVHGIASGPLVDIGIQNPFSMQIPGFILAGLDRGQVGMVGEGRAIWSNVHIDDVANLFLVLFDTILSNPEKVGHGSEGYFFAENGEHTWYDLSKAIGEALVQAGLSKDSEPTSLTDDELIKYTGSVERGEQMGTNARCRANKARALGWNPTKTSQDMFDGLNLQVDALVKAMQAKQQKASTSLHHIPEID</sequence>
<dbReference type="PANTHER" id="PTHR48079">
    <property type="entry name" value="PROTEIN YEEZ"/>
    <property type="match status" value="1"/>
</dbReference>
<evidence type="ECO:0000313" key="2">
    <source>
        <dbReference type="EMBL" id="CAL1702849.1"/>
    </source>
</evidence>
<evidence type="ECO:0000313" key="3">
    <source>
        <dbReference type="Proteomes" id="UP001497453"/>
    </source>
</evidence>
<dbReference type="EMBL" id="OZ037945">
    <property type="protein sequence ID" value="CAL1702849.1"/>
    <property type="molecule type" value="Genomic_DNA"/>
</dbReference>
<dbReference type="Pfam" id="PF05368">
    <property type="entry name" value="NmrA"/>
    <property type="match status" value="1"/>
</dbReference>
<feature type="domain" description="Semialdehyde dehydrogenase NAD-binding" evidence="1">
    <location>
        <begin position="16"/>
        <end position="98"/>
    </location>
</feature>